<accession>A0A382PZ81</accession>
<feature type="non-terminal residue" evidence="2">
    <location>
        <position position="49"/>
    </location>
</feature>
<evidence type="ECO:0000256" key="1">
    <source>
        <dbReference type="SAM" id="MobiDB-lite"/>
    </source>
</evidence>
<organism evidence="2">
    <name type="scientific">marine metagenome</name>
    <dbReference type="NCBI Taxonomy" id="408172"/>
    <lineage>
        <taxon>unclassified sequences</taxon>
        <taxon>metagenomes</taxon>
        <taxon>ecological metagenomes</taxon>
    </lineage>
</organism>
<evidence type="ECO:0000313" key="2">
    <source>
        <dbReference type="EMBL" id="SVC78476.1"/>
    </source>
</evidence>
<protein>
    <submittedName>
        <fullName evidence="2">Uncharacterized protein</fullName>
    </submittedName>
</protein>
<feature type="region of interest" description="Disordered" evidence="1">
    <location>
        <begin position="27"/>
        <end position="49"/>
    </location>
</feature>
<name>A0A382PZ81_9ZZZZ</name>
<gene>
    <name evidence="2" type="ORF">METZ01_LOCUS331330</name>
</gene>
<sequence>MKTIVNKTGRPLKIRLSQGRILRLSPRKEGQIATHDAERESVRTMVEAG</sequence>
<feature type="compositionally biased region" description="Basic and acidic residues" evidence="1">
    <location>
        <begin position="27"/>
        <end position="42"/>
    </location>
</feature>
<dbReference type="AlphaFoldDB" id="A0A382PZ81"/>
<reference evidence="2" key="1">
    <citation type="submission" date="2018-05" db="EMBL/GenBank/DDBJ databases">
        <authorList>
            <person name="Lanie J.A."/>
            <person name="Ng W.-L."/>
            <person name="Kazmierczak K.M."/>
            <person name="Andrzejewski T.M."/>
            <person name="Davidsen T.M."/>
            <person name="Wayne K.J."/>
            <person name="Tettelin H."/>
            <person name="Glass J.I."/>
            <person name="Rusch D."/>
            <person name="Podicherti R."/>
            <person name="Tsui H.-C.T."/>
            <person name="Winkler M.E."/>
        </authorList>
    </citation>
    <scope>NUCLEOTIDE SEQUENCE</scope>
</reference>
<dbReference type="EMBL" id="UINC01110754">
    <property type="protein sequence ID" value="SVC78476.1"/>
    <property type="molecule type" value="Genomic_DNA"/>
</dbReference>
<proteinExistence type="predicted"/>